<sequence>MLNPDKRFMQAAIDEALAAQKRGDYGIGAVIVKDREILVRATNRSKIDEDATQHAEIVAIQNASKKLGSRYLTNCVLYSTHEPCPMCAAAAVWAKMDGIVFGAKVEDMAEFRSKNGNEVWKWRTINISASEVLSKGEPKLHVVGEFMREECRKLFHNK</sequence>
<dbReference type="Proteomes" id="UP000034595">
    <property type="component" value="Unassembled WGS sequence"/>
</dbReference>
<dbReference type="Gene3D" id="3.40.140.10">
    <property type="entry name" value="Cytidine Deaminase, domain 2"/>
    <property type="match status" value="1"/>
</dbReference>
<dbReference type="CDD" id="cd01285">
    <property type="entry name" value="nucleoside_deaminase"/>
    <property type="match status" value="1"/>
</dbReference>
<proteinExistence type="predicted"/>
<comment type="caution">
    <text evidence="2">The sequence shown here is derived from an EMBL/GenBank/DDBJ whole genome shotgun (WGS) entry which is preliminary data.</text>
</comment>
<reference evidence="2 3" key="1">
    <citation type="journal article" date="2015" name="Nature">
        <title>rRNA introns, odd ribosomes, and small enigmatic genomes across a large radiation of phyla.</title>
        <authorList>
            <person name="Brown C.T."/>
            <person name="Hug L.A."/>
            <person name="Thomas B.C."/>
            <person name="Sharon I."/>
            <person name="Castelle C.J."/>
            <person name="Singh A."/>
            <person name="Wilkins M.J."/>
            <person name="Williams K.H."/>
            <person name="Banfield J.F."/>
        </authorList>
    </citation>
    <scope>NUCLEOTIDE SEQUENCE [LARGE SCALE GENOMIC DNA]</scope>
</reference>
<dbReference type="GO" id="GO:0003824">
    <property type="term" value="F:catalytic activity"/>
    <property type="evidence" value="ECO:0007669"/>
    <property type="project" value="InterPro"/>
</dbReference>
<evidence type="ECO:0000313" key="3">
    <source>
        <dbReference type="Proteomes" id="UP000034595"/>
    </source>
</evidence>
<feature type="domain" description="CMP/dCMP-type deaminase" evidence="1">
    <location>
        <begin position="3"/>
        <end position="133"/>
    </location>
</feature>
<dbReference type="PANTHER" id="PTHR11079:SF179">
    <property type="entry name" value="TRNA(ADENINE(34)) DEAMINASE, CHLOROPLASTIC"/>
    <property type="match status" value="1"/>
</dbReference>
<name>A0A0G1KBT9_9BACT</name>
<dbReference type="PROSITE" id="PS51747">
    <property type="entry name" value="CYT_DCMP_DEAMINASES_2"/>
    <property type="match status" value="1"/>
</dbReference>
<dbReference type="Pfam" id="PF00383">
    <property type="entry name" value="dCMP_cyt_deam_1"/>
    <property type="match status" value="1"/>
</dbReference>
<evidence type="ECO:0000313" key="2">
    <source>
        <dbReference type="EMBL" id="KKT81211.1"/>
    </source>
</evidence>
<dbReference type="AlphaFoldDB" id="A0A0G1KBT9"/>
<accession>A0A0G1KBT9</accession>
<dbReference type="InterPro" id="IPR002125">
    <property type="entry name" value="CMP_dCMP_dom"/>
</dbReference>
<dbReference type="PANTHER" id="PTHR11079">
    <property type="entry name" value="CYTOSINE DEAMINASE FAMILY MEMBER"/>
    <property type="match status" value="1"/>
</dbReference>
<dbReference type="EMBL" id="LCJQ01000014">
    <property type="protein sequence ID" value="KKT81211.1"/>
    <property type="molecule type" value="Genomic_DNA"/>
</dbReference>
<dbReference type="InterPro" id="IPR016193">
    <property type="entry name" value="Cytidine_deaminase-like"/>
</dbReference>
<protein>
    <recommendedName>
        <fullName evidence="1">CMP/dCMP-type deaminase domain-containing protein</fullName>
    </recommendedName>
</protein>
<evidence type="ECO:0000259" key="1">
    <source>
        <dbReference type="PROSITE" id="PS51747"/>
    </source>
</evidence>
<organism evidence="2 3">
    <name type="scientific">Candidatus Azambacteria bacterium GW2011_GWA1_44_9</name>
    <dbReference type="NCBI Taxonomy" id="1618610"/>
    <lineage>
        <taxon>Bacteria</taxon>
        <taxon>Candidatus Azamiibacteriota</taxon>
    </lineage>
</organism>
<dbReference type="SUPFAM" id="SSF53927">
    <property type="entry name" value="Cytidine deaminase-like"/>
    <property type="match status" value="1"/>
</dbReference>
<gene>
    <name evidence="2" type="ORF">UW78_C0014G0016</name>
</gene>